<dbReference type="RefSeq" id="YP_010059368.1">
    <property type="nucleotide sequence ID" value="NC_054725.1"/>
</dbReference>
<dbReference type="KEGG" id="vg:64766600"/>
<dbReference type="EMBL" id="MN908687">
    <property type="protein sequence ID" value="QIG58270.1"/>
    <property type="molecule type" value="Genomic_DNA"/>
</dbReference>
<dbReference type="Proteomes" id="UP000503093">
    <property type="component" value="Segment"/>
</dbReference>
<keyword evidence="2" id="KW-1185">Reference proteome</keyword>
<protein>
    <submittedName>
        <fullName evidence="1">Uncharacterized protein</fullName>
    </submittedName>
</protein>
<evidence type="ECO:0000313" key="2">
    <source>
        <dbReference type="Proteomes" id="UP000503093"/>
    </source>
</evidence>
<dbReference type="GeneID" id="64766600"/>
<reference evidence="1 2" key="1">
    <citation type="submission" date="2020-01" db="EMBL/GenBank/DDBJ databases">
        <authorList>
            <person name="Alvaro L.E."/>
            <person name="Baker K.N."/>
            <person name="Baxter I.S."/>
            <person name="Brown M.R."/>
            <person name="Driscoll K.D."/>
            <person name="Elrubaie J.M."/>
            <person name="Feith S.L."/>
            <person name="Indihar D.F."/>
            <person name="Knoch V.T."/>
            <person name="Koirtyohann K.M."/>
            <person name="Kratz M.A."/>
            <person name="Lear A.H."/>
            <person name="Lindblom K.E."/>
            <person name="Marcus E.R."/>
            <person name="Murphy M.E."/>
            <person name="Sensor R."/>
            <person name="Sherman S.J."/>
            <person name="Swift V.R."/>
            <person name="White K.E."/>
            <person name="Wills S.J."/>
            <person name="Gatt S.M."/>
            <person name="Lohbauer S.A."/>
            <person name="Power T.R."/>
            <person name="Rosales K.A."/>
            <person name="Sisson B.M."/>
            <person name="Isern S."/>
            <person name="Michael S.F."/>
            <person name="Sunnen C.N."/>
            <person name="Garlena R.A."/>
            <person name="Russell D.A."/>
            <person name="Pope W.H."/>
            <person name="Jacobs-Sera D."/>
            <person name="Hatfull G.F."/>
        </authorList>
    </citation>
    <scope>NUCLEOTIDE SEQUENCE [LARGE SCALE GENOMIC DNA]</scope>
</reference>
<proteinExistence type="predicted"/>
<name>A0A6G6XKH9_9CAUD</name>
<gene>
    <name evidence="1" type="primary">119</name>
    <name evidence="1" type="ORF">SEA_SKOG_118</name>
</gene>
<sequence>MPETYTFVHNPPKLGELTDLDFSQSWIEATPNLQRASLDKAVLFGGPLVREILETAPIVGDKPFIFVDTKVTLLMGGWYPAIPGWHTDGVPRGINKDPQAIAGPSLKAQLAEPNRNAPRYHTMIVGYPCLTEFLTEPIDLDLIHDEDEKLYSEMTRRVNQMYPTLDTIRPEVGQWATWDWWNIHRATASNGRGWRLLMRITEGITPPLETGFLRAQSQVYVPENFGW</sequence>
<evidence type="ECO:0000313" key="1">
    <source>
        <dbReference type="EMBL" id="QIG58270.1"/>
    </source>
</evidence>
<organism evidence="1 2">
    <name type="scientific">Gordonia phage Skog</name>
    <dbReference type="NCBI Taxonomy" id="2704033"/>
    <lineage>
        <taxon>Viruses</taxon>
        <taxon>Duplodnaviria</taxon>
        <taxon>Heunggongvirae</taxon>
        <taxon>Uroviricota</taxon>
        <taxon>Caudoviricetes</taxon>
        <taxon>Skogvirus</taxon>
        <taxon>Skogvirus Skog</taxon>
    </lineage>
</organism>
<accession>A0A6G6XKH9</accession>